<proteinExistence type="predicted"/>
<keyword evidence="2" id="KW-1185">Reference proteome</keyword>
<gene>
    <name evidence="1" type="ORF">V5N11_022649</name>
</gene>
<dbReference type="AlphaFoldDB" id="A0ABD0ZV30"/>
<dbReference type="EMBL" id="JBANAX010000665">
    <property type="protein sequence ID" value="KAL1198468.1"/>
    <property type="molecule type" value="Genomic_DNA"/>
</dbReference>
<evidence type="ECO:0000313" key="1">
    <source>
        <dbReference type="EMBL" id="KAL1198468.1"/>
    </source>
</evidence>
<dbReference type="Proteomes" id="UP001558713">
    <property type="component" value="Unassembled WGS sequence"/>
</dbReference>
<reference evidence="1 2" key="1">
    <citation type="submission" date="2024-04" db="EMBL/GenBank/DDBJ databases">
        <title>Genome assembly C_amara_ONT_v2.</title>
        <authorList>
            <person name="Yant L."/>
            <person name="Moore C."/>
            <person name="Slenker M."/>
        </authorList>
    </citation>
    <scope>NUCLEOTIDE SEQUENCE [LARGE SCALE GENOMIC DNA]</scope>
    <source>
        <tissue evidence="1">Leaf</tissue>
    </source>
</reference>
<organism evidence="1 2">
    <name type="scientific">Cardamine amara subsp. amara</name>
    <dbReference type="NCBI Taxonomy" id="228776"/>
    <lineage>
        <taxon>Eukaryota</taxon>
        <taxon>Viridiplantae</taxon>
        <taxon>Streptophyta</taxon>
        <taxon>Embryophyta</taxon>
        <taxon>Tracheophyta</taxon>
        <taxon>Spermatophyta</taxon>
        <taxon>Magnoliopsida</taxon>
        <taxon>eudicotyledons</taxon>
        <taxon>Gunneridae</taxon>
        <taxon>Pentapetalae</taxon>
        <taxon>rosids</taxon>
        <taxon>malvids</taxon>
        <taxon>Brassicales</taxon>
        <taxon>Brassicaceae</taxon>
        <taxon>Cardamineae</taxon>
        <taxon>Cardamine</taxon>
    </lineage>
</organism>
<sequence>MAQVPYASAVGYLTYAMVCTRPDLAQAVSQVSKYMSNPRKQHWEAVKWILRYLRGTTNYSLMFGGEDCKDKAIGFVDSDYGGDLDNRKFTTGYVFTLAGGPIYWRYILQSIVAMSTTEVEYIAMGEAAKEALWNQVYHARTKHIQIRFHKNREFVTSGEIILEKVHTSENAADMLTKPVTTEKFRHCLDLLHVCKC</sequence>
<accession>A0ABD0ZV30</accession>
<name>A0ABD0ZV30_CARAN</name>
<dbReference type="CDD" id="cd09272">
    <property type="entry name" value="RNase_HI_RT_Ty1"/>
    <property type="match status" value="1"/>
</dbReference>
<protein>
    <submittedName>
        <fullName evidence="1">Retrovirus-related Pol polyprotein from transposon TNT 1-94</fullName>
    </submittedName>
</protein>
<comment type="caution">
    <text evidence="1">The sequence shown here is derived from an EMBL/GenBank/DDBJ whole genome shotgun (WGS) entry which is preliminary data.</text>
</comment>
<dbReference type="PANTHER" id="PTHR11439">
    <property type="entry name" value="GAG-POL-RELATED RETROTRANSPOSON"/>
    <property type="match status" value="1"/>
</dbReference>
<evidence type="ECO:0000313" key="2">
    <source>
        <dbReference type="Proteomes" id="UP001558713"/>
    </source>
</evidence>